<dbReference type="SUPFAM" id="SSF63829">
    <property type="entry name" value="Calcium-dependent phosphotriesterase"/>
    <property type="match status" value="1"/>
</dbReference>
<evidence type="ECO:0000256" key="2">
    <source>
        <dbReference type="PROSITE-ProRule" id="PRU00504"/>
    </source>
</evidence>
<keyword evidence="1" id="KW-0677">Repeat</keyword>
<dbReference type="Gene3D" id="2.120.10.30">
    <property type="entry name" value="TolB, C-terminal domain"/>
    <property type="match status" value="1"/>
</dbReference>
<feature type="non-terminal residue" evidence="3">
    <location>
        <position position="1"/>
    </location>
</feature>
<dbReference type="PROSITE" id="PS51125">
    <property type="entry name" value="NHL"/>
    <property type="match status" value="1"/>
</dbReference>
<accession>A0A820N9F4</accession>
<organism evidence="3 4">
    <name type="scientific">Adineta steineri</name>
    <dbReference type="NCBI Taxonomy" id="433720"/>
    <lineage>
        <taxon>Eukaryota</taxon>
        <taxon>Metazoa</taxon>
        <taxon>Spiralia</taxon>
        <taxon>Gnathifera</taxon>
        <taxon>Rotifera</taxon>
        <taxon>Eurotatoria</taxon>
        <taxon>Bdelloidea</taxon>
        <taxon>Adinetida</taxon>
        <taxon>Adinetidae</taxon>
        <taxon>Adineta</taxon>
    </lineage>
</organism>
<dbReference type="AlphaFoldDB" id="A0A820N9F4"/>
<dbReference type="Proteomes" id="UP000663868">
    <property type="component" value="Unassembled WGS sequence"/>
</dbReference>
<reference evidence="3" key="1">
    <citation type="submission" date="2021-02" db="EMBL/GenBank/DDBJ databases">
        <authorList>
            <person name="Nowell W R."/>
        </authorList>
    </citation>
    <scope>NUCLEOTIDE SEQUENCE</scope>
</reference>
<evidence type="ECO:0000313" key="4">
    <source>
        <dbReference type="Proteomes" id="UP000663868"/>
    </source>
</evidence>
<name>A0A820N9F4_9BILA</name>
<gene>
    <name evidence="3" type="ORF">KXQ929_LOCUS50222</name>
</gene>
<protein>
    <submittedName>
        <fullName evidence="3">Uncharacterized protein</fullName>
    </submittedName>
</protein>
<dbReference type="Pfam" id="PF01436">
    <property type="entry name" value="NHL"/>
    <property type="match status" value="1"/>
</dbReference>
<evidence type="ECO:0000256" key="1">
    <source>
        <dbReference type="ARBA" id="ARBA00022737"/>
    </source>
</evidence>
<comment type="caution">
    <text evidence="3">The sequence shown here is derived from an EMBL/GenBank/DDBJ whole genome shotgun (WGS) entry which is preliminary data.</text>
</comment>
<feature type="repeat" description="NHL" evidence="2">
    <location>
        <begin position="1"/>
        <end position="34"/>
    </location>
</feature>
<dbReference type="InterPro" id="IPR011042">
    <property type="entry name" value="6-blade_b-propeller_TolB-like"/>
</dbReference>
<proteinExistence type="predicted"/>
<evidence type="ECO:0000313" key="3">
    <source>
        <dbReference type="EMBL" id="CAF4386703.1"/>
    </source>
</evidence>
<dbReference type="EMBL" id="CAJOBB010022665">
    <property type="protein sequence ID" value="CAF4386703.1"/>
    <property type="molecule type" value="Genomic_DNA"/>
</dbReference>
<sequence length="39" mass="4533">PDQLGCPTGILFDRHENLYVVDWGNNRVQKFDIDPDKNC</sequence>
<dbReference type="InterPro" id="IPR001258">
    <property type="entry name" value="NHL_repeat"/>
</dbReference>